<reference evidence="2 3" key="1">
    <citation type="submission" date="2019-03" db="EMBL/GenBank/DDBJ databases">
        <title>First draft genome of Liparis tanakae, snailfish: a comprehensive survey of snailfish specific genes.</title>
        <authorList>
            <person name="Kim W."/>
            <person name="Song I."/>
            <person name="Jeong J.-H."/>
            <person name="Kim D."/>
            <person name="Kim S."/>
            <person name="Ryu S."/>
            <person name="Song J.Y."/>
            <person name="Lee S.K."/>
        </authorList>
    </citation>
    <scope>NUCLEOTIDE SEQUENCE [LARGE SCALE GENOMIC DNA]</scope>
    <source>
        <tissue evidence="2">Muscle</tissue>
    </source>
</reference>
<comment type="caution">
    <text evidence="2">The sequence shown here is derived from an EMBL/GenBank/DDBJ whole genome shotgun (WGS) entry which is preliminary data.</text>
</comment>
<evidence type="ECO:0000256" key="1">
    <source>
        <dbReference type="SAM" id="MobiDB-lite"/>
    </source>
</evidence>
<evidence type="ECO:0000313" key="2">
    <source>
        <dbReference type="EMBL" id="TNN57139.1"/>
    </source>
</evidence>
<name>A0A4Z2GUN0_9TELE</name>
<evidence type="ECO:0000313" key="3">
    <source>
        <dbReference type="Proteomes" id="UP000314294"/>
    </source>
</evidence>
<protein>
    <submittedName>
        <fullName evidence="2">Uncharacterized protein</fullName>
    </submittedName>
</protein>
<gene>
    <name evidence="2" type="ORF">EYF80_032642</name>
</gene>
<feature type="region of interest" description="Disordered" evidence="1">
    <location>
        <begin position="1"/>
        <end position="92"/>
    </location>
</feature>
<dbReference type="EMBL" id="SRLO01000412">
    <property type="protein sequence ID" value="TNN57139.1"/>
    <property type="molecule type" value="Genomic_DNA"/>
</dbReference>
<keyword evidence="3" id="KW-1185">Reference proteome</keyword>
<proteinExistence type="predicted"/>
<organism evidence="2 3">
    <name type="scientific">Liparis tanakae</name>
    <name type="common">Tanaka's snailfish</name>
    <dbReference type="NCBI Taxonomy" id="230148"/>
    <lineage>
        <taxon>Eukaryota</taxon>
        <taxon>Metazoa</taxon>
        <taxon>Chordata</taxon>
        <taxon>Craniata</taxon>
        <taxon>Vertebrata</taxon>
        <taxon>Euteleostomi</taxon>
        <taxon>Actinopterygii</taxon>
        <taxon>Neopterygii</taxon>
        <taxon>Teleostei</taxon>
        <taxon>Neoteleostei</taxon>
        <taxon>Acanthomorphata</taxon>
        <taxon>Eupercaria</taxon>
        <taxon>Perciformes</taxon>
        <taxon>Cottioidei</taxon>
        <taxon>Cottales</taxon>
        <taxon>Liparidae</taxon>
        <taxon>Liparis</taxon>
    </lineage>
</organism>
<accession>A0A4Z2GUN0</accession>
<dbReference type="Proteomes" id="UP000314294">
    <property type="component" value="Unassembled WGS sequence"/>
</dbReference>
<dbReference type="AlphaFoldDB" id="A0A4Z2GUN0"/>
<sequence>MERRITLDGTNTTGYERDHRGEGTVSLLGTPPRLQSIQLLSKTKPHRYTNTDCHRLGRLPIRPADDNQTPFPEPHPRSTHSAAKPNHTPLPQ</sequence>